<name>A0ACC4DAJ5_PURLI</name>
<comment type="caution">
    <text evidence="1">The sequence shown here is derived from an EMBL/GenBank/DDBJ whole genome shotgun (WGS) entry which is preliminary data.</text>
</comment>
<accession>A0ACC4DAJ5</accession>
<sequence length="270" mass="29366">MLARRPRHPNRPRAGMLLLPGSMTSRSRIICTMRAICRSSACLDAAGYLFVEDCDGRTSVEALEPPRPSLGKSVRNKEEGCQGKAQHWLVERLSVSTTGGTTASSQRCLDRASSLVCLVGDSASIIQHLNTTKTAPIDIDTSGQLSSGEQQHDNTLRYYGTFGHRHGSTIRSNGAPSSAVSGQTPRHVRRMAEKHTDAMQPPCKSCRVEPHSMTLHSSPSPASTKYDADDAHKVAQFEERALEIVPLKGIMATGVAKLSYRLTQSTRQTL</sequence>
<protein>
    <submittedName>
        <fullName evidence="1">Uncharacterized protein</fullName>
    </submittedName>
</protein>
<evidence type="ECO:0000313" key="1">
    <source>
        <dbReference type="EMBL" id="KAL3952847.1"/>
    </source>
</evidence>
<reference evidence="1" key="1">
    <citation type="submission" date="2024-12" db="EMBL/GenBank/DDBJ databases">
        <title>Comparative genomics and development of molecular markers within Purpureocillium lilacinum and among Purpureocillium species.</title>
        <authorList>
            <person name="Yeh Z.-Y."/>
            <person name="Ni N.-T."/>
            <person name="Lo P.-H."/>
            <person name="Mushyakhwo K."/>
            <person name="Lin C.-F."/>
            <person name="Nai Y.-S."/>
        </authorList>
    </citation>
    <scope>NUCLEOTIDE SEQUENCE</scope>
    <source>
        <strain evidence="1">NCHU-NPUST-175</strain>
    </source>
</reference>
<gene>
    <name evidence="1" type="ORF">ACCO45_012790</name>
</gene>
<dbReference type="EMBL" id="JBGNUJ010000012">
    <property type="protein sequence ID" value="KAL3952847.1"/>
    <property type="molecule type" value="Genomic_DNA"/>
</dbReference>
<evidence type="ECO:0000313" key="2">
    <source>
        <dbReference type="Proteomes" id="UP001638806"/>
    </source>
</evidence>
<dbReference type="Proteomes" id="UP001638806">
    <property type="component" value="Unassembled WGS sequence"/>
</dbReference>
<keyword evidence="2" id="KW-1185">Reference proteome</keyword>
<organism evidence="1 2">
    <name type="scientific">Purpureocillium lilacinum</name>
    <name type="common">Paecilomyces lilacinus</name>
    <dbReference type="NCBI Taxonomy" id="33203"/>
    <lineage>
        <taxon>Eukaryota</taxon>
        <taxon>Fungi</taxon>
        <taxon>Dikarya</taxon>
        <taxon>Ascomycota</taxon>
        <taxon>Pezizomycotina</taxon>
        <taxon>Sordariomycetes</taxon>
        <taxon>Hypocreomycetidae</taxon>
        <taxon>Hypocreales</taxon>
        <taxon>Ophiocordycipitaceae</taxon>
        <taxon>Purpureocillium</taxon>
    </lineage>
</organism>
<proteinExistence type="predicted"/>